<sequence>MTRPATLLIRPDQHADPIELALRDYGAPVYKFAVIEIEALTIDPDRLATWCETTWDGVIAVSPNAVRAFAKSLEAADADLTWPKAKTYYAVGSGTAEVLAAAAKQPVHYPATDFTSEGLLNLSEFTDCTAQKWLLLTGTEGRTLLRDTLQKHGAELTIAEVYQRVPRVNSLPDEEPAWQENVQVIVVSSVEQATLFWEHLSPAGRTWARRCHWVTPQGRVTRYIKEQGVSAEHIHAAENATPTSLIQAWKTIRKTAMTEKSKDHSKEVAERSKSETPERTEGATGSARRDTAKVPPAKLGWFARFFLFLIVLSVAVLGAGGYYVWQQQQAVSAETQARLDAMNERLADAERTTAPTHDWSEDIEALQTQMTRQFEAERRARERGLERLDTLRLDSEENLQQALDEYSRTTQRLAEEVRANGARQGEYRHLFEAYDLVTLAQQRLVLEFDKEGAIRILGLAKQRLEENAPGRFQTIIRQLNNDIDMLNELPTINVQAVALQLQQLQPRTRTLPFKAGFGESESTTSSQALSSDLSEWRQNLAKAWDNFSGDLIKVRRHDELPLRLDHDQRTLVLGQIEMALQIAQQAAMRHHQDLYRSTLNEVLEVVDTYLNTEHSDVRQFRAEVDALRGLPIEPDYPTRLLSHAMLRDRVEEVRNHQGE</sequence>
<dbReference type="Gene3D" id="3.40.50.10090">
    <property type="match status" value="2"/>
</dbReference>
<dbReference type="PANTHER" id="PTHR38043">
    <property type="entry name" value="PROTEIN HEMX"/>
    <property type="match status" value="1"/>
</dbReference>
<dbReference type="Pfam" id="PF02602">
    <property type="entry name" value="HEM4"/>
    <property type="match status" value="1"/>
</dbReference>
<organism evidence="5 6">
    <name type="scientific">Aliidiomarina sanyensis</name>
    <dbReference type="NCBI Taxonomy" id="1249555"/>
    <lineage>
        <taxon>Bacteria</taxon>
        <taxon>Pseudomonadati</taxon>
        <taxon>Pseudomonadota</taxon>
        <taxon>Gammaproteobacteria</taxon>
        <taxon>Alteromonadales</taxon>
        <taxon>Idiomarinaceae</taxon>
        <taxon>Aliidiomarina</taxon>
    </lineage>
</organism>
<dbReference type="PANTHER" id="PTHR38043:SF1">
    <property type="entry name" value="PROTEIN HEMX"/>
    <property type="match status" value="1"/>
</dbReference>
<dbReference type="AlphaFoldDB" id="A0A432WG11"/>
<keyword evidence="6" id="KW-1185">Reference proteome</keyword>
<name>A0A432WG11_9GAMM</name>
<dbReference type="CDD" id="cd06578">
    <property type="entry name" value="HemD"/>
    <property type="match status" value="1"/>
</dbReference>
<proteinExistence type="predicted"/>
<dbReference type="Proteomes" id="UP000288405">
    <property type="component" value="Unassembled WGS sequence"/>
</dbReference>
<keyword evidence="3" id="KW-0472">Membrane</keyword>
<dbReference type="GO" id="GO:0033014">
    <property type="term" value="P:tetrapyrrole biosynthetic process"/>
    <property type="evidence" value="ECO:0007669"/>
    <property type="project" value="InterPro"/>
</dbReference>
<dbReference type="InterPro" id="IPR036108">
    <property type="entry name" value="4pyrrol_syn_uPrphyn_synt_sf"/>
</dbReference>
<feature type="region of interest" description="Disordered" evidence="2">
    <location>
        <begin position="256"/>
        <end position="291"/>
    </location>
</feature>
<feature type="transmembrane region" description="Helical" evidence="3">
    <location>
        <begin position="305"/>
        <end position="325"/>
    </location>
</feature>
<evidence type="ECO:0000256" key="3">
    <source>
        <dbReference type="SAM" id="Phobius"/>
    </source>
</evidence>
<dbReference type="OrthoDB" id="9787650at2"/>
<feature type="coiled-coil region" evidence="1">
    <location>
        <begin position="385"/>
        <end position="416"/>
    </location>
</feature>
<accession>A0A432WG11</accession>
<keyword evidence="3" id="KW-1133">Transmembrane helix</keyword>
<reference evidence="5 6" key="1">
    <citation type="journal article" date="2011" name="Front. Microbiol.">
        <title>Genomic signatures of strain selection and enhancement in Bacillus atrophaeus var. globigii, a historical biowarfare simulant.</title>
        <authorList>
            <person name="Gibbons H.S."/>
            <person name="Broomall S.M."/>
            <person name="McNew L.A."/>
            <person name="Daligault H."/>
            <person name="Chapman C."/>
            <person name="Bruce D."/>
            <person name="Karavis M."/>
            <person name="Krepps M."/>
            <person name="McGregor P.A."/>
            <person name="Hong C."/>
            <person name="Park K.H."/>
            <person name="Akmal A."/>
            <person name="Feldman A."/>
            <person name="Lin J.S."/>
            <person name="Chang W.E."/>
            <person name="Higgs B.W."/>
            <person name="Demirev P."/>
            <person name="Lindquist J."/>
            <person name="Liem A."/>
            <person name="Fochler E."/>
            <person name="Read T.D."/>
            <person name="Tapia R."/>
            <person name="Johnson S."/>
            <person name="Bishop-Lilly K.A."/>
            <person name="Detter C."/>
            <person name="Han C."/>
            <person name="Sozhamannan S."/>
            <person name="Rosenzweig C.N."/>
            <person name="Skowronski E.W."/>
        </authorList>
    </citation>
    <scope>NUCLEOTIDE SEQUENCE [LARGE SCALE GENOMIC DNA]</scope>
    <source>
        <strain evidence="5 6">GYP-17</strain>
    </source>
</reference>
<evidence type="ECO:0000313" key="6">
    <source>
        <dbReference type="Proteomes" id="UP000288405"/>
    </source>
</evidence>
<comment type="caution">
    <text evidence="5">The sequence shown here is derived from an EMBL/GenBank/DDBJ whole genome shotgun (WGS) entry which is preliminary data.</text>
</comment>
<protein>
    <recommendedName>
        <fullName evidence="4">Tetrapyrrole biosynthesis uroporphyrinogen III synthase domain-containing protein</fullName>
    </recommendedName>
</protein>
<feature type="domain" description="Tetrapyrrole biosynthesis uroporphyrinogen III synthase" evidence="4">
    <location>
        <begin position="20"/>
        <end position="247"/>
    </location>
</feature>
<dbReference type="Pfam" id="PF04375">
    <property type="entry name" value="HemX"/>
    <property type="match status" value="1"/>
</dbReference>
<evidence type="ECO:0000256" key="1">
    <source>
        <dbReference type="SAM" id="Coils"/>
    </source>
</evidence>
<evidence type="ECO:0000259" key="4">
    <source>
        <dbReference type="Pfam" id="PF02602"/>
    </source>
</evidence>
<evidence type="ECO:0000313" key="5">
    <source>
        <dbReference type="EMBL" id="RUO32657.1"/>
    </source>
</evidence>
<dbReference type="InterPro" id="IPR003754">
    <property type="entry name" value="4pyrrol_synth_uPrphyn_synth"/>
</dbReference>
<dbReference type="InterPro" id="IPR007470">
    <property type="entry name" value="HemX"/>
</dbReference>
<gene>
    <name evidence="5" type="ORF">CWE11_07720</name>
</gene>
<dbReference type="RefSeq" id="WP_126777042.1">
    <property type="nucleotide sequence ID" value="NZ_PIPM01000007.1"/>
</dbReference>
<dbReference type="SUPFAM" id="SSF69618">
    <property type="entry name" value="HemD-like"/>
    <property type="match status" value="1"/>
</dbReference>
<keyword evidence="3" id="KW-0812">Transmembrane</keyword>
<dbReference type="EMBL" id="PIPM01000007">
    <property type="protein sequence ID" value="RUO32657.1"/>
    <property type="molecule type" value="Genomic_DNA"/>
</dbReference>
<keyword evidence="1" id="KW-0175">Coiled coil</keyword>
<evidence type="ECO:0000256" key="2">
    <source>
        <dbReference type="SAM" id="MobiDB-lite"/>
    </source>
</evidence>
<dbReference type="GO" id="GO:0004852">
    <property type="term" value="F:uroporphyrinogen-III synthase activity"/>
    <property type="evidence" value="ECO:0007669"/>
    <property type="project" value="InterPro"/>
</dbReference>